<evidence type="ECO:0000313" key="2">
    <source>
        <dbReference type="Proteomes" id="UP001177670"/>
    </source>
</evidence>
<reference evidence="1" key="1">
    <citation type="submission" date="2021-10" db="EMBL/GenBank/DDBJ databases">
        <title>Melipona bicolor Genome sequencing and assembly.</title>
        <authorList>
            <person name="Araujo N.S."/>
            <person name="Arias M.C."/>
        </authorList>
    </citation>
    <scope>NUCLEOTIDE SEQUENCE</scope>
    <source>
        <strain evidence="1">USP_2M_L1-L4_2017</strain>
        <tissue evidence="1">Whole body</tissue>
    </source>
</reference>
<keyword evidence="2" id="KW-1185">Reference proteome</keyword>
<dbReference type="Proteomes" id="UP001177670">
    <property type="component" value="Unassembled WGS sequence"/>
</dbReference>
<protein>
    <submittedName>
        <fullName evidence="1">Uncharacterized protein</fullName>
    </submittedName>
</protein>
<name>A0AA40G4Y3_9HYME</name>
<proteinExistence type="predicted"/>
<gene>
    <name evidence="1" type="ORF">K0M31_017355</name>
</gene>
<sequence>MRPTVRVFAKGRKKRRLELPEVGGFSVVLVEDHRIYGKDRRVESWYRGLRRNCSSAMWKASFQEHVAIRGMIQGMKNRRLVYKRLEFAQEIVELTLELPTYGVMEIILSCDVHIPRLFDQEYRFQSIDLNTG</sequence>
<comment type="caution">
    <text evidence="1">The sequence shown here is derived from an EMBL/GenBank/DDBJ whole genome shotgun (WGS) entry which is preliminary data.</text>
</comment>
<accession>A0AA40G4Y3</accession>
<organism evidence="1 2">
    <name type="scientific">Melipona bicolor</name>
    <dbReference type="NCBI Taxonomy" id="60889"/>
    <lineage>
        <taxon>Eukaryota</taxon>
        <taxon>Metazoa</taxon>
        <taxon>Ecdysozoa</taxon>
        <taxon>Arthropoda</taxon>
        <taxon>Hexapoda</taxon>
        <taxon>Insecta</taxon>
        <taxon>Pterygota</taxon>
        <taxon>Neoptera</taxon>
        <taxon>Endopterygota</taxon>
        <taxon>Hymenoptera</taxon>
        <taxon>Apocrita</taxon>
        <taxon>Aculeata</taxon>
        <taxon>Apoidea</taxon>
        <taxon>Anthophila</taxon>
        <taxon>Apidae</taxon>
        <taxon>Melipona</taxon>
    </lineage>
</organism>
<dbReference type="AlphaFoldDB" id="A0AA40G4Y3"/>
<evidence type="ECO:0000313" key="1">
    <source>
        <dbReference type="EMBL" id="KAK1131057.1"/>
    </source>
</evidence>
<dbReference type="EMBL" id="JAHYIQ010000006">
    <property type="protein sequence ID" value="KAK1131057.1"/>
    <property type="molecule type" value="Genomic_DNA"/>
</dbReference>